<dbReference type="Pfam" id="PF13307">
    <property type="entry name" value="Helicase_C_2"/>
    <property type="match status" value="1"/>
</dbReference>
<dbReference type="GO" id="GO:0003677">
    <property type="term" value="F:DNA binding"/>
    <property type="evidence" value="ECO:0007669"/>
    <property type="project" value="InterPro"/>
</dbReference>
<keyword evidence="2 6" id="KW-0547">Nucleotide-binding</keyword>
<organism evidence="8 9">
    <name type="scientific">Macrococcoides canis</name>
    <dbReference type="NCBI Taxonomy" id="1855823"/>
    <lineage>
        <taxon>Bacteria</taxon>
        <taxon>Bacillati</taxon>
        <taxon>Bacillota</taxon>
        <taxon>Bacilli</taxon>
        <taxon>Bacillales</taxon>
        <taxon>Staphylococcaceae</taxon>
        <taxon>Macrococcoides</taxon>
    </lineage>
</organism>
<protein>
    <recommendedName>
        <fullName evidence="6">3'-5' exonuclease DinG</fullName>
        <ecNumber evidence="6">3.1.-.-</ecNumber>
    </recommendedName>
</protein>
<dbReference type="EC" id="3.1.-.-" evidence="6"/>
<keyword evidence="4 6" id="KW-0269">Exonuclease</keyword>
<gene>
    <name evidence="6" type="primary">dinG</name>
    <name evidence="8" type="ORF">MCCS_12900</name>
</gene>
<dbReference type="Pfam" id="PF00929">
    <property type="entry name" value="RNase_T"/>
    <property type="match status" value="1"/>
</dbReference>
<dbReference type="InterPro" id="IPR014013">
    <property type="entry name" value="Helic_SF1/SF2_ATP-bd_DinG/Rad3"/>
</dbReference>
<dbReference type="GO" id="GO:0045004">
    <property type="term" value="P:DNA replication proofreading"/>
    <property type="evidence" value="ECO:0007669"/>
    <property type="project" value="TreeGrafter"/>
</dbReference>
<dbReference type="InterPro" id="IPR006555">
    <property type="entry name" value="ATP-dep_Helicase_C"/>
</dbReference>
<dbReference type="Proteomes" id="UP000194154">
    <property type="component" value="Chromosome"/>
</dbReference>
<proteinExistence type="inferred from homology"/>
<dbReference type="CDD" id="cd06127">
    <property type="entry name" value="DEDDh"/>
    <property type="match status" value="1"/>
</dbReference>
<feature type="domain" description="Helicase ATP-binding" evidence="7">
    <location>
        <begin position="237"/>
        <end position="508"/>
    </location>
</feature>
<accession>A0A1W7ABD9</accession>
<comment type="similarity">
    <text evidence="6">Belongs to the helicase family. DinG subfamily. Type 2 sub-subfamily.</text>
</comment>
<dbReference type="InterPro" id="IPR013520">
    <property type="entry name" value="Ribonucl_H"/>
</dbReference>
<evidence type="ECO:0000256" key="5">
    <source>
        <dbReference type="ARBA" id="ARBA00022840"/>
    </source>
</evidence>
<dbReference type="GO" id="GO:0003887">
    <property type="term" value="F:DNA-directed DNA polymerase activity"/>
    <property type="evidence" value="ECO:0007669"/>
    <property type="project" value="InterPro"/>
</dbReference>
<dbReference type="NCBIfam" id="TIGR00573">
    <property type="entry name" value="dnaq"/>
    <property type="match status" value="1"/>
</dbReference>
<dbReference type="InterPro" id="IPR036397">
    <property type="entry name" value="RNaseH_sf"/>
</dbReference>
<dbReference type="GO" id="GO:0005524">
    <property type="term" value="F:ATP binding"/>
    <property type="evidence" value="ECO:0007669"/>
    <property type="project" value="UniProtKB-KW"/>
</dbReference>
<sequence length="850" mass="99728">MNRRYAVVDIETTGNNLDSDEIIQIGIAIVQNKKIIETYDTFIACNNEIPAFIQSLTKIDALDLVDAPDFSNVAQHIIQLLDGCVFVAHNVQFDLRFLQKYFNDSGLTFQPGYIVDTVDWFKIIYPSLERYQLKSIADDLGIELSSAHRAIDDAIATAEVFIESIKKVATFPPDTIKMLYQIAKRMRYSSDELLFEILLSQTEAQYFDSWNGLYYYKKTKKNPRFNPFEEDYRTYFEHAIHQLGYTFREKQYELSEQIYRQLCEDSVLTIEADLGGGKTTSYLLAAIYYLSTFKQSLLISTSTIFLQNQLIDEDLRRIEQALNIKVPYQIIKSRRHYLSLEFVSFILDDPKENHDILLLKMQLIVYLLEPYGGDIDRLNLNGGRKIYFELMSSMFDSAHHQHYSYQDANETLHIGITNHAHLLSRRKDNIFNHYEHLIVDEAHQLLDYALNNSYDTLNYQTIKYIIGQTIKSVPDNPSHTLNTLVDMDFEISQLNHKIDDMFDHLLKNYLSKSVVKITVQENDDIYILFKEIHSMMNVLLAYEMDASIRTKLETVQRYFLSVWIQIKVYKELYIHMKNNNKSGMSLISKSIKLNDILTNRIFDRFKSKVFISGTMQTLSFLEQFHPSLDNFYKYENTFSKYKATLFVPSDIQDYHYMKQEQYIESCLQYIHYYLENISSKVLILMNSYRQIEILRSYLVELYDPSLIITQTSDVNTMKLNEQFNMLDNGIFLATQTFYEGVDFKYDGFKTVMIISLPFMHPDDLNIMLMRDEVNDVFMDYQLPGAVNKLHQATGRLIRNEQDRGMIICFDRRLLEGRFASHFSHILKSFHVKSGTIEDFTDIIEQINQEK</sequence>
<keyword evidence="3 6" id="KW-0378">Hydrolase</keyword>
<dbReference type="SMART" id="SM00479">
    <property type="entry name" value="EXOIII"/>
    <property type="match status" value="1"/>
</dbReference>
<evidence type="ECO:0000256" key="4">
    <source>
        <dbReference type="ARBA" id="ARBA00022839"/>
    </source>
</evidence>
<dbReference type="NCBIfam" id="TIGR01407">
    <property type="entry name" value="dinG_rel"/>
    <property type="match status" value="1"/>
</dbReference>
<dbReference type="Gene3D" id="3.30.420.10">
    <property type="entry name" value="Ribonuclease H-like superfamily/Ribonuclease H"/>
    <property type="match status" value="1"/>
</dbReference>
<dbReference type="InterPro" id="IPR027417">
    <property type="entry name" value="P-loop_NTPase"/>
</dbReference>
<dbReference type="EMBL" id="CP021059">
    <property type="protein sequence ID" value="ARQ06933.1"/>
    <property type="molecule type" value="Genomic_DNA"/>
</dbReference>
<dbReference type="PANTHER" id="PTHR30231">
    <property type="entry name" value="DNA POLYMERASE III SUBUNIT EPSILON"/>
    <property type="match status" value="1"/>
</dbReference>
<evidence type="ECO:0000259" key="7">
    <source>
        <dbReference type="PROSITE" id="PS51193"/>
    </source>
</evidence>
<dbReference type="GO" id="GO:0016818">
    <property type="term" value="F:hydrolase activity, acting on acid anhydrides, in phosphorus-containing anhydrides"/>
    <property type="evidence" value="ECO:0007669"/>
    <property type="project" value="InterPro"/>
</dbReference>
<dbReference type="SUPFAM" id="SSF52540">
    <property type="entry name" value="P-loop containing nucleoside triphosphate hydrolases"/>
    <property type="match status" value="1"/>
</dbReference>
<evidence type="ECO:0000256" key="6">
    <source>
        <dbReference type="RuleBase" id="RU364106"/>
    </source>
</evidence>
<keyword evidence="1 6" id="KW-0540">Nuclease</keyword>
<dbReference type="Gene3D" id="3.40.50.300">
    <property type="entry name" value="P-loop containing nucleotide triphosphate hydrolases"/>
    <property type="match status" value="2"/>
</dbReference>
<evidence type="ECO:0000256" key="1">
    <source>
        <dbReference type="ARBA" id="ARBA00022722"/>
    </source>
</evidence>
<reference evidence="8 9" key="1">
    <citation type="journal article" date="2017" name="Int. J. Syst. Evol. Microbiol.">
        <title>Macrococcus canis sp. nov., a skin bacterium associated with infections in dogs.</title>
        <authorList>
            <person name="Gobeli Brawand S."/>
            <person name="Cotting K."/>
            <person name="Gomez-Sanz E."/>
            <person name="Collaud A."/>
            <person name="Thomann A."/>
            <person name="Brodard I."/>
            <person name="Rodriguez-Campos S."/>
            <person name="Strauss C."/>
            <person name="Perreten V."/>
        </authorList>
    </citation>
    <scope>NUCLEOTIDE SEQUENCE [LARGE SCALE GENOMIC DNA]</scope>
    <source>
        <strain evidence="8 9">KM45013</strain>
    </source>
</reference>
<evidence type="ECO:0000313" key="8">
    <source>
        <dbReference type="EMBL" id="ARQ06933.1"/>
    </source>
</evidence>
<dbReference type="GO" id="GO:0004386">
    <property type="term" value="F:helicase activity"/>
    <property type="evidence" value="ECO:0007669"/>
    <property type="project" value="InterPro"/>
</dbReference>
<dbReference type="GO" id="GO:0005829">
    <property type="term" value="C:cytosol"/>
    <property type="evidence" value="ECO:0007669"/>
    <property type="project" value="TreeGrafter"/>
</dbReference>
<dbReference type="STRING" id="1855823.MCCS_12900"/>
<dbReference type="InterPro" id="IPR012337">
    <property type="entry name" value="RNaseH-like_sf"/>
</dbReference>
<dbReference type="SUPFAM" id="SSF53098">
    <property type="entry name" value="Ribonuclease H-like"/>
    <property type="match status" value="1"/>
</dbReference>
<dbReference type="RefSeq" id="WP_086042568.1">
    <property type="nucleotide sequence ID" value="NZ_CBCRZA010000002.1"/>
</dbReference>
<dbReference type="GeneID" id="35295414"/>
<dbReference type="GO" id="GO:0008408">
    <property type="term" value="F:3'-5' exonuclease activity"/>
    <property type="evidence" value="ECO:0007669"/>
    <property type="project" value="InterPro"/>
</dbReference>
<evidence type="ECO:0000256" key="2">
    <source>
        <dbReference type="ARBA" id="ARBA00022741"/>
    </source>
</evidence>
<dbReference type="InterPro" id="IPR006054">
    <property type="entry name" value="DnaQ"/>
</dbReference>
<dbReference type="OrthoDB" id="9803913at2"/>
<evidence type="ECO:0000256" key="3">
    <source>
        <dbReference type="ARBA" id="ARBA00022801"/>
    </source>
</evidence>
<dbReference type="SMART" id="SM00491">
    <property type="entry name" value="HELICc2"/>
    <property type="match status" value="1"/>
</dbReference>
<dbReference type="PROSITE" id="PS51193">
    <property type="entry name" value="HELICASE_ATP_BIND_2"/>
    <property type="match status" value="1"/>
</dbReference>
<comment type="function">
    <text evidence="6">3'-5' exonuclease.</text>
</comment>
<keyword evidence="9" id="KW-1185">Reference proteome</keyword>
<dbReference type="KEGG" id="mcak:MCCS_12900"/>
<keyword evidence="5 6" id="KW-0067">ATP-binding</keyword>
<dbReference type="FunFam" id="3.30.420.10:FF:000045">
    <property type="entry name" value="3'-5' exonuclease DinG"/>
    <property type="match status" value="1"/>
</dbReference>
<evidence type="ECO:0000313" key="9">
    <source>
        <dbReference type="Proteomes" id="UP000194154"/>
    </source>
</evidence>
<dbReference type="PANTHER" id="PTHR30231:SF41">
    <property type="entry name" value="DNA POLYMERASE III SUBUNIT EPSILON"/>
    <property type="match status" value="1"/>
</dbReference>
<name>A0A1W7ABD9_9STAP</name>
<dbReference type="AlphaFoldDB" id="A0A1W7ABD9"/>
<dbReference type="InterPro" id="IPR006310">
    <property type="entry name" value="DinG"/>
</dbReference>